<feature type="region of interest" description="Disordered" evidence="1">
    <location>
        <begin position="218"/>
        <end position="239"/>
    </location>
</feature>
<evidence type="ECO:0000313" key="4">
    <source>
        <dbReference type="Proteomes" id="UP000469215"/>
    </source>
</evidence>
<evidence type="ECO:0000259" key="2">
    <source>
        <dbReference type="Pfam" id="PF01494"/>
    </source>
</evidence>
<comment type="caution">
    <text evidence="3">The sequence shown here is derived from an EMBL/GenBank/DDBJ whole genome shotgun (WGS) entry which is preliminary data.</text>
</comment>
<organism evidence="3 4">
    <name type="scientific">Brevibacterium rongguiense</name>
    <dbReference type="NCBI Taxonomy" id="2695267"/>
    <lineage>
        <taxon>Bacteria</taxon>
        <taxon>Bacillati</taxon>
        <taxon>Actinomycetota</taxon>
        <taxon>Actinomycetes</taxon>
        <taxon>Micrococcales</taxon>
        <taxon>Brevibacteriaceae</taxon>
        <taxon>Brevibacterium</taxon>
    </lineage>
</organism>
<dbReference type="PANTHER" id="PTHR42685">
    <property type="entry name" value="GERANYLGERANYL DIPHOSPHATE REDUCTASE"/>
    <property type="match status" value="1"/>
</dbReference>
<keyword evidence="4" id="KW-1185">Reference proteome</keyword>
<accession>A0A6N9H9G2</accession>
<evidence type="ECO:0000313" key="3">
    <source>
        <dbReference type="EMBL" id="MYM20688.1"/>
    </source>
</evidence>
<name>A0A6N9H9G2_9MICO</name>
<dbReference type="PANTHER" id="PTHR42685:SF22">
    <property type="entry name" value="CONDITIONED MEDIUM FACTOR RECEPTOR 1"/>
    <property type="match status" value="1"/>
</dbReference>
<sequence>MRALDFDAVVVGAGPAGSTAAAHLAAAGLSVALLEKSAFPRDKVCGDALTPRAVRELQLLGIDPREEDGWHRNRGLRLIGAGHRLEMDWPAVDGMPDFGLTRARTGLDAALADHARASGAELFEHTFAQEPVLGADGGVTGVRAVATDSRGRKTGDETLFRAPVVIASDGVSARMAVGLGIEKRADRPMGVAVRTYYSSPRASDDRLESWLELRAPAQAPAGDAAGAGRARRPREGERGEAMPGYGWLFPMGDGTVNVGLGILDSSPQFGTVDYRGVLREWIAAMGHEWSIGEDTMVAKVRSAALPMAFNRTPHLRAGVLLVGDSAGMVNPFNGEGIDYAMESARLAAEAVSTVRRYPRAAMHAALREYPDRVRGAFGSYFTLGRIFASLIGRPALMSAGLKYGMGSETLMRFVVKLLANLYRGGESDERDLYDRIIVALETLVPATDNRDR</sequence>
<dbReference type="GO" id="GO:0071949">
    <property type="term" value="F:FAD binding"/>
    <property type="evidence" value="ECO:0007669"/>
    <property type="project" value="InterPro"/>
</dbReference>
<dbReference type="PRINTS" id="PR00420">
    <property type="entry name" value="RNGMNOXGNASE"/>
</dbReference>
<dbReference type="Proteomes" id="UP000469215">
    <property type="component" value="Unassembled WGS sequence"/>
</dbReference>
<dbReference type="AlphaFoldDB" id="A0A6N9H9G2"/>
<dbReference type="InterPro" id="IPR036188">
    <property type="entry name" value="FAD/NAD-bd_sf"/>
</dbReference>
<gene>
    <name evidence="3" type="ORF">GSY69_12150</name>
</gene>
<dbReference type="Pfam" id="PF01494">
    <property type="entry name" value="FAD_binding_3"/>
    <property type="match status" value="1"/>
</dbReference>
<reference evidence="3 4" key="1">
    <citation type="submission" date="2020-01" db="EMBL/GenBank/DDBJ databases">
        <authorList>
            <person name="Deng T."/>
        </authorList>
    </citation>
    <scope>NUCLEOTIDE SEQUENCE [LARGE SCALE GENOMIC DNA]</scope>
    <source>
        <strain evidence="3 4">5221</strain>
    </source>
</reference>
<protein>
    <submittedName>
        <fullName evidence="3">FAD-binding protein</fullName>
    </submittedName>
</protein>
<feature type="domain" description="FAD-binding" evidence="2">
    <location>
        <begin position="6"/>
        <end position="186"/>
    </location>
</feature>
<dbReference type="Gene3D" id="3.50.50.60">
    <property type="entry name" value="FAD/NAD(P)-binding domain"/>
    <property type="match status" value="1"/>
</dbReference>
<evidence type="ECO:0000256" key="1">
    <source>
        <dbReference type="SAM" id="MobiDB-lite"/>
    </source>
</evidence>
<dbReference type="InterPro" id="IPR002938">
    <property type="entry name" value="FAD-bd"/>
</dbReference>
<proteinExistence type="predicted"/>
<dbReference type="EMBL" id="WWEQ01000068">
    <property type="protein sequence ID" value="MYM20688.1"/>
    <property type="molecule type" value="Genomic_DNA"/>
</dbReference>
<dbReference type="SUPFAM" id="SSF51905">
    <property type="entry name" value="FAD/NAD(P)-binding domain"/>
    <property type="match status" value="1"/>
</dbReference>
<feature type="compositionally biased region" description="Low complexity" evidence="1">
    <location>
        <begin position="218"/>
        <end position="228"/>
    </location>
</feature>
<dbReference type="RefSeq" id="WP_160954101.1">
    <property type="nucleotide sequence ID" value="NZ_WWEQ01000068.1"/>
</dbReference>
<dbReference type="InterPro" id="IPR050407">
    <property type="entry name" value="Geranylgeranyl_reductase"/>
</dbReference>